<dbReference type="InterPro" id="IPR049519">
    <property type="entry name" value="SmaI"/>
</dbReference>
<name>A0A2W4UBR7_9CYAN</name>
<reference evidence="2" key="1">
    <citation type="submission" date="2018-04" db="EMBL/GenBank/DDBJ databases">
        <authorList>
            <person name="Cornet L."/>
        </authorList>
    </citation>
    <scope>NUCLEOTIDE SEQUENCE [LARGE SCALE GENOMIC DNA]</scope>
</reference>
<dbReference type="EMBL" id="QBMC01000051">
    <property type="protein sequence ID" value="PZO18706.1"/>
    <property type="molecule type" value="Genomic_DNA"/>
</dbReference>
<protein>
    <recommendedName>
        <fullName evidence="3">Restriction endonuclease</fullName>
    </recommendedName>
</protein>
<dbReference type="Proteomes" id="UP000249354">
    <property type="component" value="Unassembled WGS sequence"/>
</dbReference>
<proteinExistence type="predicted"/>
<organism evidence="1 2">
    <name type="scientific">Leptolyngbya foveolarum</name>
    <dbReference type="NCBI Taxonomy" id="47253"/>
    <lineage>
        <taxon>Bacteria</taxon>
        <taxon>Bacillati</taxon>
        <taxon>Cyanobacteriota</taxon>
        <taxon>Cyanophyceae</taxon>
        <taxon>Leptolyngbyales</taxon>
        <taxon>Leptolyngbyaceae</taxon>
        <taxon>Leptolyngbya group</taxon>
        <taxon>Leptolyngbya</taxon>
    </lineage>
</organism>
<accession>A0A2W4UBR7</accession>
<dbReference type="GO" id="GO:0009036">
    <property type="term" value="F:type II site-specific deoxyribonuclease activity"/>
    <property type="evidence" value="ECO:0007669"/>
    <property type="project" value="InterPro"/>
</dbReference>
<evidence type="ECO:0000313" key="2">
    <source>
        <dbReference type="Proteomes" id="UP000249354"/>
    </source>
</evidence>
<gene>
    <name evidence="1" type="ORF">DCF25_09385</name>
</gene>
<sequence>MSTPSLDTLLAQLYEMAPQLTATRLSLLNQMAVALQAEFEGSPNKDSDFATPAFYEYFASRLLIHHAVVEEKLNKKSFEYIFRDALRHDENTAHLTLSSVHPGADLILNGERFSLKTEASRSLRAAKITISKFMEARWIRDKDELGLARDSSRKLSDHLESYDRIVMLRAAYLAPGQVKYDLVEIPHDLLMLATRIEAKDITLSKGRSGGGSAVVRQDEEAVLTLKFDGSVEKVTIANLLVERCTIHATWQIPLTITRFERSQEGYGQEL</sequence>
<evidence type="ECO:0008006" key="3">
    <source>
        <dbReference type="Google" id="ProtNLM"/>
    </source>
</evidence>
<comment type="caution">
    <text evidence="1">The sequence shown here is derived from an EMBL/GenBank/DDBJ whole genome shotgun (WGS) entry which is preliminary data.</text>
</comment>
<dbReference type="AlphaFoldDB" id="A0A2W4UBR7"/>
<evidence type="ECO:0000313" key="1">
    <source>
        <dbReference type="EMBL" id="PZO18706.1"/>
    </source>
</evidence>
<reference evidence="1 2" key="2">
    <citation type="submission" date="2018-06" db="EMBL/GenBank/DDBJ databases">
        <title>Metagenomic assembly of (sub)arctic Cyanobacteria and their associated microbiome from non-axenic cultures.</title>
        <authorList>
            <person name="Baurain D."/>
        </authorList>
    </citation>
    <scope>NUCLEOTIDE SEQUENCE [LARGE SCALE GENOMIC DNA]</scope>
    <source>
        <strain evidence="1">ULC129bin1</strain>
    </source>
</reference>
<dbReference type="Pfam" id="PF17411">
    <property type="entry name" value="SmaI"/>
    <property type="match status" value="1"/>
</dbReference>